<evidence type="ECO:0000313" key="3">
    <source>
        <dbReference type="Proteomes" id="UP001633002"/>
    </source>
</evidence>
<name>A0ABD3GHP7_9MARC</name>
<evidence type="ECO:0000256" key="1">
    <source>
        <dbReference type="SAM" id="MobiDB-lite"/>
    </source>
</evidence>
<organism evidence="2 3">
    <name type="scientific">Riccia sorocarpa</name>
    <dbReference type="NCBI Taxonomy" id="122646"/>
    <lineage>
        <taxon>Eukaryota</taxon>
        <taxon>Viridiplantae</taxon>
        <taxon>Streptophyta</taxon>
        <taxon>Embryophyta</taxon>
        <taxon>Marchantiophyta</taxon>
        <taxon>Marchantiopsida</taxon>
        <taxon>Marchantiidae</taxon>
        <taxon>Marchantiales</taxon>
        <taxon>Ricciaceae</taxon>
        <taxon>Riccia</taxon>
    </lineage>
</organism>
<comment type="caution">
    <text evidence="2">The sequence shown here is derived from an EMBL/GenBank/DDBJ whole genome shotgun (WGS) entry which is preliminary data.</text>
</comment>
<proteinExistence type="predicted"/>
<feature type="compositionally biased region" description="Pro residues" evidence="1">
    <location>
        <begin position="227"/>
        <end position="239"/>
    </location>
</feature>
<dbReference type="EMBL" id="JBJQOH010000007">
    <property type="protein sequence ID" value="KAL3678722.1"/>
    <property type="molecule type" value="Genomic_DNA"/>
</dbReference>
<feature type="region of interest" description="Disordered" evidence="1">
    <location>
        <begin position="145"/>
        <end position="188"/>
    </location>
</feature>
<feature type="region of interest" description="Disordered" evidence="1">
    <location>
        <begin position="224"/>
        <end position="254"/>
    </location>
</feature>
<sequence length="254" mass="28395">MNRGVPEGNGRRMPLDGMYFKPKYFAWFNLPRGTVLEIPSIDAASRNPSDVHRLASGFFYLPAEFDLPSDLIIIRANGARTRLKGRITVPMGSRFVITPEMDVRYKIDSPYEGEDFSCSFLPYGDMQFEFPAWSSLFMEGRRRARGYSQPPLPNAQMRSSEPRIAEEGGGSAPGTQYRSPVYATDEDSLGDYPLPSHGYFPLPRGIWEESPIYSVRRGVWEESPGYVPGPSPGYNPRPPVNLDESPGYSPGPSP</sequence>
<protein>
    <submittedName>
        <fullName evidence="2">Uncharacterized protein</fullName>
    </submittedName>
</protein>
<reference evidence="2 3" key="1">
    <citation type="submission" date="2024-09" db="EMBL/GenBank/DDBJ databases">
        <title>Chromosome-scale assembly of Riccia sorocarpa.</title>
        <authorList>
            <person name="Paukszto L."/>
        </authorList>
    </citation>
    <scope>NUCLEOTIDE SEQUENCE [LARGE SCALE GENOMIC DNA]</scope>
    <source>
        <strain evidence="2">LP-2024</strain>
        <tissue evidence="2">Aerial parts of the thallus</tissue>
    </source>
</reference>
<accession>A0ABD3GHP7</accession>
<evidence type="ECO:0000313" key="2">
    <source>
        <dbReference type="EMBL" id="KAL3678722.1"/>
    </source>
</evidence>
<dbReference type="AlphaFoldDB" id="A0ABD3GHP7"/>
<keyword evidence="3" id="KW-1185">Reference proteome</keyword>
<dbReference type="Proteomes" id="UP001633002">
    <property type="component" value="Unassembled WGS sequence"/>
</dbReference>
<gene>
    <name evidence="2" type="ORF">R1sor_021678</name>
</gene>